<organism evidence="2 3">
    <name type="scientific">Paractinoplanes rhizophilus</name>
    <dbReference type="NCBI Taxonomy" id="1416877"/>
    <lineage>
        <taxon>Bacteria</taxon>
        <taxon>Bacillati</taxon>
        <taxon>Actinomycetota</taxon>
        <taxon>Actinomycetes</taxon>
        <taxon>Micromonosporales</taxon>
        <taxon>Micromonosporaceae</taxon>
        <taxon>Paractinoplanes</taxon>
    </lineage>
</organism>
<keyword evidence="1" id="KW-0812">Transmembrane</keyword>
<dbReference type="RefSeq" id="WP_378965475.1">
    <property type="nucleotide sequence ID" value="NZ_JBHTBJ010000004.1"/>
</dbReference>
<dbReference type="Proteomes" id="UP001596548">
    <property type="component" value="Unassembled WGS sequence"/>
</dbReference>
<dbReference type="EMBL" id="JBHTBJ010000004">
    <property type="protein sequence ID" value="MFC7273847.1"/>
    <property type="molecule type" value="Genomic_DNA"/>
</dbReference>
<keyword evidence="1" id="KW-1133">Transmembrane helix</keyword>
<name>A0ABW2HLC1_9ACTN</name>
<comment type="caution">
    <text evidence="2">The sequence shown here is derived from an EMBL/GenBank/DDBJ whole genome shotgun (WGS) entry which is preliminary data.</text>
</comment>
<accession>A0ABW2HLC1</accession>
<evidence type="ECO:0000313" key="3">
    <source>
        <dbReference type="Proteomes" id="UP001596548"/>
    </source>
</evidence>
<keyword evidence="3" id="KW-1185">Reference proteome</keyword>
<keyword evidence="1" id="KW-0472">Membrane</keyword>
<evidence type="ECO:0000313" key="2">
    <source>
        <dbReference type="EMBL" id="MFC7273847.1"/>
    </source>
</evidence>
<reference evidence="3" key="1">
    <citation type="journal article" date="2019" name="Int. J. Syst. Evol. Microbiol.">
        <title>The Global Catalogue of Microorganisms (GCM) 10K type strain sequencing project: providing services to taxonomists for standard genome sequencing and annotation.</title>
        <authorList>
            <consortium name="The Broad Institute Genomics Platform"/>
            <consortium name="The Broad Institute Genome Sequencing Center for Infectious Disease"/>
            <person name="Wu L."/>
            <person name="Ma J."/>
        </authorList>
    </citation>
    <scope>NUCLEOTIDE SEQUENCE [LARGE SCALE GENOMIC DNA]</scope>
    <source>
        <strain evidence="3">XZYJT-10</strain>
    </source>
</reference>
<proteinExistence type="predicted"/>
<feature type="transmembrane region" description="Helical" evidence="1">
    <location>
        <begin position="26"/>
        <end position="45"/>
    </location>
</feature>
<evidence type="ECO:0000256" key="1">
    <source>
        <dbReference type="SAM" id="Phobius"/>
    </source>
</evidence>
<sequence length="183" mass="19651">MIDLYVTATVLLLAVAVTVLVLRHRARWAGVVLILLASGGVLVSLQHHRWQLAPPMQIVVHASAFRISGGNVGSFATYRIELEPSGDPPRATVDANLAVVCTKPDCSALAIDPLDREVWVGPANGDPRTDRLACFQDVTFSAGRQAIQTGQSYCVRPDATFTGLHTLRLTRSGPTLVAETRGI</sequence>
<protein>
    <submittedName>
        <fullName evidence="2">Uncharacterized protein</fullName>
    </submittedName>
</protein>
<gene>
    <name evidence="2" type="ORF">ACFQS1_07645</name>
</gene>